<dbReference type="PANTHER" id="PTHR12110:SF53">
    <property type="entry name" value="BLR5974 PROTEIN"/>
    <property type="match status" value="1"/>
</dbReference>
<dbReference type="SUPFAM" id="SSF51658">
    <property type="entry name" value="Xylose isomerase-like"/>
    <property type="match status" value="1"/>
</dbReference>
<organism evidence="2 3">
    <name type="scientific">Phytohabitans kaempferiae</name>
    <dbReference type="NCBI Taxonomy" id="1620943"/>
    <lineage>
        <taxon>Bacteria</taxon>
        <taxon>Bacillati</taxon>
        <taxon>Actinomycetota</taxon>
        <taxon>Actinomycetes</taxon>
        <taxon>Micromonosporales</taxon>
        <taxon>Micromonosporaceae</taxon>
    </lineage>
</organism>
<evidence type="ECO:0000313" key="2">
    <source>
        <dbReference type="EMBL" id="MFC0534222.1"/>
    </source>
</evidence>
<protein>
    <submittedName>
        <fullName evidence="2">Sugar phosphate isomerase/epimerase family protein</fullName>
    </submittedName>
</protein>
<feature type="domain" description="Xylose isomerase-like TIM barrel" evidence="1">
    <location>
        <begin position="26"/>
        <end position="244"/>
    </location>
</feature>
<dbReference type="Proteomes" id="UP001589867">
    <property type="component" value="Unassembled WGS sequence"/>
</dbReference>
<reference evidence="2 3" key="1">
    <citation type="submission" date="2024-09" db="EMBL/GenBank/DDBJ databases">
        <authorList>
            <person name="Sun Q."/>
            <person name="Mori K."/>
        </authorList>
    </citation>
    <scope>NUCLEOTIDE SEQUENCE [LARGE SCALE GENOMIC DNA]</scope>
    <source>
        <strain evidence="2 3">TBRC 3947</strain>
    </source>
</reference>
<accession>A0ABV6MHM7</accession>
<comment type="caution">
    <text evidence="2">The sequence shown here is derived from an EMBL/GenBank/DDBJ whole genome shotgun (WGS) entry which is preliminary data.</text>
</comment>
<name>A0ABV6MHM7_9ACTN</name>
<evidence type="ECO:0000313" key="3">
    <source>
        <dbReference type="Proteomes" id="UP001589867"/>
    </source>
</evidence>
<dbReference type="Pfam" id="PF01261">
    <property type="entry name" value="AP_endonuc_2"/>
    <property type="match status" value="1"/>
</dbReference>
<dbReference type="EMBL" id="JBHLUH010000105">
    <property type="protein sequence ID" value="MFC0534222.1"/>
    <property type="molecule type" value="Genomic_DNA"/>
</dbReference>
<keyword evidence="2" id="KW-0413">Isomerase</keyword>
<dbReference type="Gene3D" id="3.20.20.150">
    <property type="entry name" value="Divalent-metal-dependent TIM barrel enzymes"/>
    <property type="match status" value="1"/>
</dbReference>
<dbReference type="InterPro" id="IPR036237">
    <property type="entry name" value="Xyl_isomerase-like_sf"/>
</dbReference>
<dbReference type="RefSeq" id="WP_377262843.1">
    <property type="nucleotide sequence ID" value="NZ_JBHLUH010000105.1"/>
</dbReference>
<dbReference type="PANTHER" id="PTHR12110">
    <property type="entry name" value="HYDROXYPYRUVATE ISOMERASE"/>
    <property type="match status" value="1"/>
</dbReference>
<keyword evidence="3" id="KW-1185">Reference proteome</keyword>
<gene>
    <name evidence="2" type="ORF">ACFFIA_42210</name>
</gene>
<dbReference type="InterPro" id="IPR050312">
    <property type="entry name" value="IolE/XylAMocC-like"/>
</dbReference>
<sequence length="279" mass="30873">MEGAMWVLSGFADEISADLDVQCRTLTELGLTHLEFRSAWNVNVLDLEDDQLRTVASMLRQAGLSVSSIGSPIGKVAIEADFDQHLRRFDQALRVSEILAAPYIRLFSFLIPDGTDPGKHRDEVLRRMALLADRVSGHDVTLLHENEKGIYGDSPERCLDIVESVGSPRLRLAWDAANFVQCGFQPYTDAYQKLRPYLEYVQVKDARLDTGRVVAAGLGDGEVRETVAALHSDGFDGFFSLEPHLADAGHLGGFSGPELFAVAHQAFVRVLNEQGIEYR</sequence>
<dbReference type="GO" id="GO:0016853">
    <property type="term" value="F:isomerase activity"/>
    <property type="evidence" value="ECO:0007669"/>
    <property type="project" value="UniProtKB-KW"/>
</dbReference>
<proteinExistence type="predicted"/>
<dbReference type="InterPro" id="IPR013022">
    <property type="entry name" value="Xyl_isomerase-like_TIM-brl"/>
</dbReference>
<evidence type="ECO:0000259" key="1">
    <source>
        <dbReference type="Pfam" id="PF01261"/>
    </source>
</evidence>